<keyword evidence="2" id="KW-1185">Reference proteome</keyword>
<evidence type="ECO:0000313" key="1">
    <source>
        <dbReference type="EMBL" id="KAI8042023.1"/>
    </source>
</evidence>
<protein>
    <submittedName>
        <fullName evidence="1">Uncharacterized protein</fullName>
    </submittedName>
</protein>
<name>A0A9P9YSM3_9MUSC</name>
<evidence type="ECO:0000313" key="2">
    <source>
        <dbReference type="Proteomes" id="UP001059596"/>
    </source>
</evidence>
<comment type="caution">
    <text evidence="1">The sequence shown here is derived from an EMBL/GenBank/DDBJ whole genome shotgun (WGS) entry which is preliminary data.</text>
</comment>
<proteinExistence type="predicted"/>
<accession>A0A9P9YSM3</accession>
<sequence length="103" mass="12127">EKKKIFETRSKNRFCKCSWLENAELPHIYRLSLVVDTHLAPAWFAWRSISISERRAMKSQIQTWPQTSTNLALSAASRRYSQLWPPLGHFWLLVCKVAPSRRL</sequence>
<reference evidence="1" key="1">
    <citation type="journal article" date="2023" name="Genome Biol. Evol.">
        <title>Long-read-based Genome Assembly of Drosophila gunungcola Reveals Fewer Chemosensory Genes in Flower-breeding Species.</title>
        <authorList>
            <person name="Negi A."/>
            <person name="Liao B.Y."/>
            <person name="Yeh S.D."/>
        </authorList>
    </citation>
    <scope>NUCLEOTIDE SEQUENCE</scope>
    <source>
        <strain evidence="1">Sukarami</strain>
    </source>
</reference>
<feature type="non-terminal residue" evidence="1">
    <location>
        <position position="1"/>
    </location>
</feature>
<dbReference type="AlphaFoldDB" id="A0A9P9YSM3"/>
<dbReference type="Proteomes" id="UP001059596">
    <property type="component" value="Unassembled WGS sequence"/>
</dbReference>
<gene>
    <name evidence="1" type="ORF">M5D96_003323</name>
</gene>
<dbReference type="EMBL" id="JAMKOV010000002">
    <property type="protein sequence ID" value="KAI8042023.1"/>
    <property type="molecule type" value="Genomic_DNA"/>
</dbReference>
<organism evidence="1 2">
    <name type="scientific">Drosophila gunungcola</name>
    <name type="common">fruit fly</name>
    <dbReference type="NCBI Taxonomy" id="103775"/>
    <lineage>
        <taxon>Eukaryota</taxon>
        <taxon>Metazoa</taxon>
        <taxon>Ecdysozoa</taxon>
        <taxon>Arthropoda</taxon>
        <taxon>Hexapoda</taxon>
        <taxon>Insecta</taxon>
        <taxon>Pterygota</taxon>
        <taxon>Neoptera</taxon>
        <taxon>Endopterygota</taxon>
        <taxon>Diptera</taxon>
        <taxon>Brachycera</taxon>
        <taxon>Muscomorpha</taxon>
        <taxon>Ephydroidea</taxon>
        <taxon>Drosophilidae</taxon>
        <taxon>Drosophila</taxon>
        <taxon>Sophophora</taxon>
    </lineage>
</organism>